<dbReference type="AlphaFoldDB" id="A0A4S4KJV0"/>
<dbReference type="InterPro" id="IPR000719">
    <property type="entry name" value="Prot_kinase_dom"/>
</dbReference>
<comment type="caution">
    <text evidence="2">The sequence shown here is derived from an EMBL/GenBank/DDBJ whole genome shotgun (WGS) entry which is preliminary data.</text>
</comment>
<sequence>MSATAAELHCSFTSDYIESEAVDIDDSGNYKKLRRNDESIRAVAKFQAGGYALETVACSYGTRLFTTGLVMQDDKTSLWYYDACGVIRTKESLSLFDDFEQIAAILVAFACCEPSQWGSLPPNIVKPPRSSPYPESFPPNNLKGYTLEMTLPEGGNKVRVTLQDPIFTRYSLTGRRTFLYAIKTNSRKFRKPMVAKFSYQVTTRKREQDILEVAREAGVGHLPEVHMWEDFWTMSEGVRAIFFDRCGPDHEYEDRVFRGIVYSQYFPLKDLFSKSCELIPTMVYQMLDCLHDLRYKAKILHRDISANNIMWEMQGEEVVFKLIDFDFATFVDDEGKATDATARSKHRTGTLAFMAFELVKDMAHRDNPLCEPVFHLLHHDFESLYHLSAYSMIVIPEGEDADKRELYRESVWLCENGMMQQIAACKALSWEWRRMRSLRLPPQSEPLRPWLLRFSDLLYAAQQKVRIHDMDESVLFDHETMGGMLTRDVITSVLKGESVVTYGDVSFVPVPQEACGSDTSHEEMIEEKATIQNESTKLAPERRAPAKKATAKGKKVATAKAITPKKIAAKASKTKDTASKAKLVVTSGTMTAQALMRRGPTTRSMTKNALIVG</sequence>
<dbReference type="PANTHER" id="PTHR38248">
    <property type="entry name" value="FUNK1 6"/>
    <property type="match status" value="1"/>
</dbReference>
<evidence type="ECO:0000313" key="2">
    <source>
        <dbReference type="EMBL" id="THG98170.1"/>
    </source>
</evidence>
<dbReference type="Proteomes" id="UP000309038">
    <property type="component" value="Unassembled WGS sequence"/>
</dbReference>
<dbReference type="GO" id="GO:0004672">
    <property type="term" value="F:protein kinase activity"/>
    <property type="evidence" value="ECO:0007669"/>
    <property type="project" value="InterPro"/>
</dbReference>
<dbReference type="InterPro" id="IPR040976">
    <property type="entry name" value="Pkinase_fungal"/>
</dbReference>
<proteinExistence type="predicted"/>
<dbReference type="InterPro" id="IPR011009">
    <property type="entry name" value="Kinase-like_dom_sf"/>
</dbReference>
<gene>
    <name evidence="2" type="ORF">EW026_g3982</name>
</gene>
<reference evidence="2 3" key="1">
    <citation type="submission" date="2019-02" db="EMBL/GenBank/DDBJ databases">
        <title>Genome sequencing of the rare red list fungi Phlebia centrifuga.</title>
        <authorList>
            <person name="Buettner E."/>
            <person name="Kellner H."/>
        </authorList>
    </citation>
    <scope>NUCLEOTIDE SEQUENCE [LARGE SCALE GENOMIC DNA]</scope>
    <source>
        <strain evidence="2 3">DSM 108282</strain>
    </source>
</reference>
<accession>A0A4S4KJV0</accession>
<dbReference type="PROSITE" id="PS50011">
    <property type="entry name" value="PROTEIN_KINASE_DOM"/>
    <property type="match status" value="1"/>
</dbReference>
<evidence type="ECO:0000313" key="3">
    <source>
        <dbReference type="Proteomes" id="UP000309038"/>
    </source>
</evidence>
<organism evidence="2 3">
    <name type="scientific">Hermanssonia centrifuga</name>
    <dbReference type="NCBI Taxonomy" id="98765"/>
    <lineage>
        <taxon>Eukaryota</taxon>
        <taxon>Fungi</taxon>
        <taxon>Dikarya</taxon>
        <taxon>Basidiomycota</taxon>
        <taxon>Agaricomycotina</taxon>
        <taxon>Agaricomycetes</taxon>
        <taxon>Polyporales</taxon>
        <taxon>Meruliaceae</taxon>
        <taxon>Hermanssonia</taxon>
    </lineage>
</organism>
<dbReference type="SUPFAM" id="SSF56112">
    <property type="entry name" value="Protein kinase-like (PK-like)"/>
    <property type="match status" value="1"/>
</dbReference>
<name>A0A4S4KJV0_9APHY</name>
<protein>
    <recommendedName>
        <fullName evidence="1">Protein kinase domain-containing protein</fullName>
    </recommendedName>
</protein>
<feature type="domain" description="Protein kinase" evidence="1">
    <location>
        <begin position="145"/>
        <end position="451"/>
    </location>
</feature>
<dbReference type="EMBL" id="SGPJ01000132">
    <property type="protein sequence ID" value="THG98170.1"/>
    <property type="molecule type" value="Genomic_DNA"/>
</dbReference>
<dbReference type="Gene3D" id="1.10.510.10">
    <property type="entry name" value="Transferase(Phosphotransferase) domain 1"/>
    <property type="match status" value="1"/>
</dbReference>
<evidence type="ECO:0000259" key="1">
    <source>
        <dbReference type="PROSITE" id="PS50011"/>
    </source>
</evidence>
<dbReference type="Pfam" id="PF17667">
    <property type="entry name" value="Pkinase_fungal"/>
    <property type="match status" value="1"/>
</dbReference>
<keyword evidence="3" id="KW-1185">Reference proteome</keyword>
<dbReference type="GO" id="GO:0005524">
    <property type="term" value="F:ATP binding"/>
    <property type="evidence" value="ECO:0007669"/>
    <property type="project" value="InterPro"/>
</dbReference>
<dbReference type="PANTHER" id="PTHR38248:SF2">
    <property type="entry name" value="FUNK1 11"/>
    <property type="match status" value="1"/>
</dbReference>